<sequence length="671" mass="74623">MKLKQKQVIIIISLFVLIGLGFLLYKSNNQPEANPTDKQEGQKSTQAEDNNKQKEISNSKEDDEKHTDDNTEQENENNLPKENESQENIEKLSGAEESTSSAGDKAEQTDDNKAPTEDNSQQTENNAEQVNEKTKTEVNTPVAEGGSFQVKEHTYRVLSTSQKSVALINTTQQNGDFIVPSEVTYNNNTYVVTQIGGDFKEVSRLDADESRYYSYYIGSFSDNEFSSITIPKSVTRIADYSFYGITNLQKVTINSDEITIGKYAISNLSGLMFKERTLNINAKKVTLEEGALSNALMTSITIHADQLSVGDYALALAPKGTKLPQGTTNIGNYAFDGCIGTFTIPKDVSSIGEGAFYKMKLKLEEGNKYYKISNGVLYNMEGTELIRAFDLSGAFTIPSKVTSIKQYAFAYSNVTEITTSENMKELPEYAFYQCPKLTKVIVTEGIEAIGNSSFYDTKLSDVTLPDSLITIGDYAFFNNKSLKSINLPPKIMSIGTKAFYRTGISKVRVPASVKEIRREAFGLYSTGDNSGVTITFEEGNDYFEQIDNIVYKKGTSRVLMIILDPNSETIVLPEGLKEVDEINFINFNQAMQLVIPDTVTVINGKIFNYYLDREDVGTVRFSGIEAPEIKLDDATIFHIHAFVPNEGKASYEEAFSISPNNEIQTVRFIGY</sequence>
<feature type="compositionally biased region" description="Polar residues" evidence="1">
    <location>
        <begin position="117"/>
        <end position="129"/>
    </location>
</feature>
<dbReference type="RefSeq" id="WP_197660988.1">
    <property type="nucleotide sequence ID" value="NZ_JAEAGR010000006.1"/>
</dbReference>
<feature type="compositionally biased region" description="Basic and acidic residues" evidence="1">
    <location>
        <begin position="49"/>
        <end position="69"/>
    </location>
</feature>
<gene>
    <name evidence="3" type="ORF">I5677_07680</name>
</gene>
<evidence type="ECO:0000256" key="2">
    <source>
        <dbReference type="SAM" id="Phobius"/>
    </source>
</evidence>
<evidence type="ECO:0000313" key="3">
    <source>
        <dbReference type="EMBL" id="MBH1940764.1"/>
    </source>
</evidence>
<dbReference type="AlphaFoldDB" id="A0A8J7GYS1"/>
<keyword evidence="2" id="KW-0812">Transmembrane</keyword>
<comment type="caution">
    <text evidence="3">The sequence shown here is derived from an EMBL/GenBank/DDBJ whole genome shotgun (WGS) entry which is preliminary data.</text>
</comment>
<organism evidence="3 4">
    <name type="scientific">Mobilitalea sibirica</name>
    <dbReference type="NCBI Taxonomy" id="1462919"/>
    <lineage>
        <taxon>Bacteria</taxon>
        <taxon>Bacillati</taxon>
        <taxon>Bacillota</taxon>
        <taxon>Clostridia</taxon>
        <taxon>Lachnospirales</taxon>
        <taxon>Lachnospiraceae</taxon>
        <taxon>Mobilitalea</taxon>
    </lineage>
</organism>
<keyword evidence="2" id="KW-1133">Transmembrane helix</keyword>
<feature type="compositionally biased region" description="Basic and acidic residues" evidence="1">
    <location>
        <begin position="79"/>
        <end position="94"/>
    </location>
</feature>
<feature type="region of interest" description="Disordered" evidence="1">
    <location>
        <begin position="30"/>
        <end position="147"/>
    </location>
</feature>
<dbReference type="InterPro" id="IPR032675">
    <property type="entry name" value="LRR_dom_sf"/>
</dbReference>
<dbReference type="InterPro" id="IPR053139">
    <property type="entry name" value="Surface_bspA-like"/>
</dbReference>
<feature type="transmembrane region" description="Helical" evidence="2">
    <location>
        <begin position="7"/>
        <end position="25"/>
    </location>
</feature>
<evidence type="ECO:0000313" key="4">
    <source>
        <dbReference type="Proteomes" id="UP000623269"/>
    </source>
</evidence>
<dbReference type="Pfam" id="PF13306">
    <property type="entry name" value="LRR_5"/>
    <property type="match status" value="4"/>
</dbReference>
<keyword evidence="4" id="KW-1185">Reference proteome</keyword>
<protein>
    <submittedName>
        <fullName evidence="3">Leucine-rich repeat protein</fullName>
    </submittedName>
</protein>
<evidence type="ECO:0000256" key="1">
    <source>
        <dbReference type="SAM" id="MobiDB-lite"/>
    </source>
</evidence>
<dbReference type="Gene3D" id="3.80.10.10">
    <property type="entry name" value="Ribonuclease Inhibitor"/>
    <property type="match status" value="2"/>
</dbReference>
<dbReference type="PANTHER" id="PTHR45661:SF3">
    <property type="entry name" value="IG-LIKE DOMAIN-CONTAINING PROTEIN"/>
    <property type="match status" value="1"/>
</dbReference>
<accession>A0A8J7GYS1</accession>
<proteinExistence type="predicted"/>
<dbReference type="PANTHER" id="PTHR45661">
    <property type="entry name" value="SURFACE ANTIGEN"/>
    <property type="match status" value="1"/>
</dbReference>
<feature type="compositionally biased region" description="Basic and acidic residues" evidence="1">
    <location>
        <begin position="104"/>
        <end position="116"/>
    </location>
</feature>
<dbReference type="InterPro" id="IPR026906">
    <property type="entry name" value="LRR_5"/>
</dbReference>
<dbReference type="SUPFAM" id="SSF52058">
    <property type="entry name" value="L domain-like"/>
    <property type="match status" value="1"/>
</dbReference>
<keyword evidence="2" id="KW-0472">Membrane</keyword>
<dbReference type="EMBL" id="JAEAGR010000006">
    <property type="protein sequence ID" value="MBH1940764.1"/>
    <property type="molecule type" value="Genomic_DNA"/>
</dbReference>
<reference evidence="3" key="1">
    <citation type="submission" date="2020-12" db="EMBL/GenBank/DDBJ databases">
        <title>M. sibirica DSM 26468T genome.</title>
        <authorList>
            <person name="Thieme N."/>
            <person name="Rettenmaier R."/>
            <person name="Zverlov V."/>
            <person name="Liebl W."/>
        </authorList>
    </citation>
    <scope>NUCLEOTIDE SEQUENCE</scope>
    <source>
        <strain evidence="3">DSM 26468</strain>
    </source>
</reference>
<dbReference type="Proteomes" id="UP000623269">
    <property type="component" value="Unassembled WGS sequence"/>
</dbReference>
<name>A0A8J7GYS1_9FIRM</name>